<evidence type="ECO:0000313" key="2">
    <source>
        <dbReference type="Proteomes" id="UP000050795"/>
    </source>
</evidence>
<organism evidence="2 3">
    <name type="scientific">Trichobilharzia regenti</name>
    <name type="common">Nasal bird schistosome</name>
    <dbReference type="NCBI Taxonomy" id="157069"/>
    <lineage>
        <taxon>Eukaryota</taxon>
        <taxon>Metazoa</taxon>
        <taxon>Spiralia</taxon>
        <taxon>Lophotrochozoa</taxon>
        <taxon>Platyhelminthes</taxon>
        <taxon>Trematoda</taxon>
        <taxon>Digenea</taxon>
        <taxon>Strigeidida</taxon>
        <taxon>Schistosomatoidea</taxon>
        <taxon>Schistosomatidae</taxon>
        <taxon>Trichobilharzia</taxon>
    </lineage>
</organism>
<keyword evidence="2" id="KW-1185">Reference proteome</keyword>
<dbReference type="Proteomes" id="UP000050795">
    <property type="component" value="Unassembled WGS sequence"/>
</dbReference>
<dbReference type="AlphaFoldDB" id="A0AA85J2R9"/>
<evidence type="ECO:0000313" key="3">
    <source>
        <dbReference type="WBParaSite" id="TREG1_121720.1"/>
    </source>
</evidence>
<accession>A0AA85J2R9</accession>
<feature type="region of interest" description="Disordered" evidence="1">
    <location>
        <begin position="138"/>
        <end position="162"/>
    </location>
</feature>
<reference evidence="3" key="2">
    <citation type="submission" date="2023-11" db="UniProtKB">
        <authorList>
            <consortium name="WormBaseParasite"/>
        </authorList>
    </citation>
    <scope>IDENTIFICATION</scope>
</reference>
<sequence>MTTVHEHLLIAYLYLCTIYLTVFVNGENYPSPLTINSIDTKPDLHEDKPLILLSLLKSIKPHQFLHYLHTLNTMQRNEQSHPLSPLSNYDYDHEQNLNQPEHQQQYRQGHYVNLNLPSNHLLEPVIKRRIEMNFNDNPNTNIDNSFESGNLASRGWRPQRYG</sequence>
<proteinExistence type="predicted"/>
<protein>
    <submittedName>
        <fullName evidence="3">Uncharacterized protein</fullName>
    </submittedName>
</protein>
<evidence type="ECO:0000256" key="1">
    <source>
        <dbReference type="SAM" id="MobiDB-lite"/>
    </source>
</evidence>
<dbReference type="WBParaSite" id="TREG1_121720.1">
    <property type="protein sequence ID" value="TREG1_121720.1"/>
    <property type="gene ID" value="TREG1_121720"/>
</dbReference>
<reference evidence="2" key="1">
    <citation type="submission" date="2022-06" db="EMBL/GenBank/DDBJ databases">
        <authorList>
            <person name="Berger JAMES D."/>
            <person name="Berger JAMES D."/>
        </authorList>
    </citation>
    <scope>NUCLEOTIDE SEQUENCE [LARGE SCALE GENOMIC DNA]</scope>
</reference>
<name>A0AA85J2R9_TRIRE</name>